<feature type="transmembrane region" description="Helical" evidence="6">
    <location>
        <begin position="123"/>
        <end position="142"/>
    </location>
</feature>
<evidence type="ECO:0000313" key="7">
    <source>
        <dbReference type="EMBL" id="OIR21566.1"/>
    </source>
</evidence>
<evidence type="ECO:0000256" key="2">
    <source>
        <dbReference type="ARBA" id="ARBA00006175"/>
    </source>
</evidence>
<evidence type="ECO:0008006" key="9">
    <source>
        <dbReference type="Google" id="ProtNLM"/>
    </source>
</evidence>
<dbReference type="GO" id="GO:0005886">
    <property type="term" value="C:plasma membrane"/>
    <property type="evidence" value="ECO:0007669"/>
    <property type="project" value="TreeGrafter"/>
</dbReference>
<dbReference type="PANTHER" id="PTHR19139:SF199">
    <property type="entry name" value="MIP17260P"/>
    <property type="match status" value="1"/>
</dbReference>
<reference evidence="7 8" key="1">
    <citation type="submission" date="2016-08" db="EMBL/GenBank/DDBJ databases">
        <title>New Insights into Marine Group III Euryarchaeota, from dark to light.</title>
        <authorList>
            <person name="Haro-Moreno J.M."/>
            <person name="Rodriguez-Valera F."/>
            <person name="Lopez-Garcia P."/>
            <person name="Moreira D."/>
            <person name="Martin-Cuadrado A.B."/>
        </authorList>
    </citation>
    <scope>NUCLEOTIDE SEQUENCE [LARGE SCALE GENOMIC DNA]</scope>
    <source>
        <strain evidence="7">CG-Epi4</strain>
    </source>
</reference>
<dbReference type="InterPro" id="IPR034294">
    <property type="entry name" value="Aquaporin_transptr"/>
</dbReference>
<dbReference type="EMBL" id="MIYX01000004">
    <property type="protein sequence ID" value="OIR21566.1"/>
    <property type="molecule type" value="Genomic_DNA"/>
</dbReference>
<dbReference type="InterPro" id="IPR000425">
    <property type="entry name" value="MIP"/>
</dbReference>
<dbReference type="AlphaFoldDB" id="A0A1J5UB99"/>
<sequence length="205" mass="21489">MFESTNWKAVSAEVMGTFFLVFFGVSSLTNNAGVVSEGDGTLHILIGLTTLTLTLFVLVHILGPVSGCHLNPVITIPTYLSDKMDRDTTVAYIGGQIVGACLGFYLFDLINPGTSDSVLDGDSALLLAAMVGTTFFVTSLLTSQDPGSIAATLFIVSSTAFGDVNPGVSLGNMIATDVEFMFFGIVGSLIGCVIGWGIKENIIDQ</sequence>
<feature type="transmembrane region" description="Helical" evidence="6">
    <location>
        <begin position="12"/>
        <end position="29"/>
    </location>
</feature>
<evidence type="ECO:0000256" key="1">
    <source>
        <dbReference type="ARBA" id="ARBA00004141"/>
    </source>
</evidence>
<keyword evidence="3 6" id="KW-0812">Transmembrane</keyword>
<keyword evidence="5 6" id="KW-0472">Membrane</keyword>
<dbReference type="PRINTS" id="PR00783">
    <property type="entry name" value="MINTRINSICP"/>
</dbReference>
<feature type="transmembrane region" description="Helical" evidence="6">
    <location>
        <begin position="41"/>
        <end position="62"/>
    </location>
</feature>
<dbReference type="GO" id="GO:0015250">
    <property type="term" value="F:water channel activity"/>
    <property type="evidence" value="ECO:0007669"/>
    <property type="project" value="TreeGrafter"/>
</dbReference>
<comment type="similarity">
    <text evidence="2">Belongs to the MIP/aquaporin (TC 1.A.8) family.</text>
</comment>
<accession>A0A1J5UB99</accession>
<evidence type="ECO:0000256" key="6">
    <source>
        <dbReference type="SAM" id="Phobius"/>
    </source>
</evidence>
<gene>
    <name evidence="7" type="ORF">BEU01_02405</name>
</gene>
<dbReference type="Pfam" id="PF00230">
    <property type="entry name" value="MIP"/>
    <property type="match status" value="1"/>
</dbReference>
<evidence type="ECO:0000256" key="3">
    <source>
        <dbReference type="ARBA" id="ARBA00022692"/>
    </source>
</evidence>
<dbReference type="Gene3D" id="1.20.1080.10">
    <property type="entry name" value="Glycerol uptake facilitator protein"/>
    <property type="match status" value="1"/>
</dbReference>
<evidence type="ECO:0000256" key="4">
    <source>
        <dbReference type="ARBA" id="ARBA00022989"/>
    </source>
</evidence>
<comment type="caution">
    <text evidence="7">The sequence shown here is derived from an EMBL/GenBank/DDBJ whole genome shotgun (WGS) entry which is preliminary data.</text>
</comment>
<keyword evidence="4 6" id="KW-1133">Transmembrane helix</keyword>
<dbReference type="InterPro" id="IPR023271">
    <property type="entry name" value="Aquaporin-like"/>
</dbReference>
<proteinExistence type="inferred from homology"/>
<dbReference type="Proteomes" id="UP000183375">
    <property type="component" value="Unassembled WGS sequence"/>
</dbReference>
<protein>
    <recommendedName>
        <fullName evidence="9">Aquaporin</fullName>
    </recommendedName>
</protein>
<name>A0A1J5UB99_9ARCH</name>
<organism evidence="7 8">
    <name type="scientific">Marine Group III euryarchaeote CG-Epi4</name>
    <dbReference type="NCBI Taxonomy" id="1888998"/>
    <lineage>
        <taxon>Archaea</taxon>
        <taxon>Methanobacteriati</taxon>
        <taxon>Thermoplasmatota</taxon>
        <taxon>Thermoplasmata</taxon>
        <taxon>Candidatus Thermoprofundales</taxon>
    </lineage>
</organism>
<evidence type="ECO:0000313" key="8">
    <source>
        <dbReference type="Proteomes" id="UP000183375"/>
    </source>
</evidence>
<comment type="subcellular location">
    <subcellularLocation>
        <location evidence="1">Membrane</location>
        <topology evidence="1">Multi-pass membrane protein</topology>
    </subcellularLocation>
</comment>
<dbReference type="SUPFAM" id="SSF81338">
    <property type="entry name" value="Aquaporin-like"/>
    <property type="match status" value="1"/>
</dbReference>
<evidence type="ECO:0000256" key="5">
    <source>
        <dbReference type="ARBA" id="ARBA00023136"/>
    </source>
</evidence>
<feature type="transmembrane region" description="Helical" evidence="6">
    <location>
        <begin position="89"/>
        <end position="107"/>
    </location>
</feature>
<feature type="transmembrane region" description="Helical" evidence="6">
    <location>
        <begin position="180"/>
        <end position="198"/>
    </location>
</feature>
<dbReference type="PANTHER" id="PTHR19139">
    <property type="entry name" value="AQUAPORIN TRANSPORTER"/>
    <property type="match status" value="1"/>
</dbReference>